<keyword evidence="6 8" id="KW-0520">NAD</keyword>
<evidence type="ECO:0000256" key="6">
    <source>
        <dbReference type="ARBA" id="ARBA00023027"/>
    </source>
</evidence>
<dbReference type="Gene3D" id="1.20.5.100">
    <property type="entry name" value="Cytochrome c1, transmembrane anchor, C-terminal"/>
    <property type="match status" value="1"/>
</dbReference>
<dbReference type="Pfam" id="PF03720">
    <property type="entry name" value="UDPG_MGDP_dh_C"/>
    <property type="match status" value="1"/>
</dbReference>
<dbReference type="InterPro" id="IPR008927">
    <property type="entry name" value="6-PGluconate_DH-like_C_sf"/>
</dbReference>
<dbReference type="SUPFAM" id="SSF48179">
    <property type="entry name" value="6-phosphogluconate dehydrogenase C-terminal domain-like"/>
    <property type="match status" value="1"/>
</dbReference>
<dbReference type="PIRSF" id="PIRSF500134">
    <property type="entry name" value="UDPglc_DH_bac"/>
    <property type="match status" value="1"/>
</dbReference>
<comment type="pathway">
    <text evidence="1">Nucleotide-sugar biosynthesis; UDP-alpha-D-glucuronate biosynthesis; UDP-alpha-D-glucuronate from UDP-alpha-D-glucose: step 1/1.</text>
</comment>
<evidence type="ECO:0000256" key="7">
    <source>
        <dbReference type="ARBA" id="ARBA00047473"/>
    </source>
</evidence>
<gene>
    <name evidence="10" type="ORF">QBE54_09835</name>
</gene>
<dbReference type="InterPro" id="IPR014027">
    <property type="entry name" value="UDP-Glc/GDP-Man_DH_C"/>
</dbReference>
<evidence type="ECO:0000256" key="2">
    <source>
        <dbReference type="ARBA" id="ARBA00006601"/>
    </source>
</evidence>
<dbReference type="RefSeq" id="WP_369018019.1">
    <property type="nucleotide sequence ID" value="NZ_CP121689.1"/>
</dbReference>
<sequence length="435" mass="48178">MSCEITILGTGYVGLVCGVGLADFGNQVVCTDVDGDKIDLLKEGVVPIYEPGIGEYFERNCKEGRLCFEKDVALAIKEGDVIFIAVGTPAKEDGDVDLSFLWSAVEAIARYSTTPKTVVVKSTVPVGTTRKVERKLKELNPNVSFTVVSNPEFLREGKAVYDFFHPDKVVIGTEGREAQELMREIYRPLYLLGTPFVFCNFETAELIKYANNAFLALKITFINQIANLCDAVGADVQVVAKALGMDGRIGPKFLHPGPGFGGSCFPKDTRALVKMGKRFGEEMSLIEEVIKANEGQRKKVVGKLERLLGNLEGRKICVLGLAFKAETDDIRESPAIDVVRILLERRAKIHAHDPQAIENARSVFGNSVSFFEDMYEAMKDCDAICILTEWNCYRNLDLEKVKSLLKGNVVLDARNVLEPDRVKQKGFVYEGIGRR</sequence>
<name>A0ABZ2YA22_9BACT</name>
<keyword evidence="5 8" id="KW-0560">Oxidoreductase</keyword>
<keyword evidence="11" id="KW-1185">Reference proteome</keyword>
<accession>A0ABZ2YA22</accession>
<dbReference type="EC" id="1.1.1.22" evidence="3 8"/>
<dbReference type="PIRSF" id="PIRSF000124">
    <property type="entry name" value="UDPglc_GDPman_dh"/>
    <property type="match status" value="1"/>
</dbReference>
<dbReference type="GO" id="GO:0016491">
    <property type="term" value="F:oxidoreductase activity"/>
    <property type="evidence" value="ECO:0007669"/>
    <property type="project" value="UniProtKB-KW"/>
</dbReference>
<dbReference type="Pfam" id="PF00984">
    <property type="entry name" value="UDPG_MGDP_dh"/>
    <property type="match status" value="1"/>
</dbReference>
<evidence type="ECO:0000256" key="3">
    <source>
        <dbReference type="ARBA" id="ARBA00012954"/>
    </source>
</evidence>
<dbReference type="InterPro" id="IPR036220">
    <property type="entry name" value="UDP-Glc/GDP-Man_DH_C_sf"/>
</dbReference>
<dbReference type="SUPFAM" id="SSF52413">
    <property type="entry name" value="UDP-glucose/GDP-mannose dehydrogenase C-terminal domain"/>
    <property type="match status" value="1"/>
</dbReference>
<comment type="catalytic activity">
    <reaction evidence="7 8">
        <text>UDP-alpha-D-glucose + 2 NAD(+) + H2O = UDP-alpha-D-glucuronate + 2 NADH + 3 H(+)</text>
        <dbReference type="Rhea" id="RHEA:23596"/>
        <dbReference type="ChEBI" id="CHEBI:15377"/>
        <dbReference type="ChEBI" id="CHEBI:15378"/>
        <dbReference type="ChEBI" id="CHEBI:57540"/>
        <dbReference type="ChEBI" id="CHEBI:57945"/>
        <dbReference type="ChEBI" id="CHEBI:58052"/>
        <dbReference type="ChEBI" id="CHEBI:58885"/>
        <dbReference type="EC" id="1.1.1.22"/>
    </reaction>
</comment>
<evidence type="ECO:0000259" key="9">
    <source>
        <dbReference type="SMART" id="SM00984"/>
    </source>
</evidence>
<dbReference type="SMART" id="SM00984">
    <property type="entry name" value="UDPG_MGDP_dh_C"/>
    <property type="match status" value="1"/>
</dbReference>
<organism evidence="10 11">
    <name type="scientific">Thermatribacter velox</name>
    <dbReference type="NCBI Taxonomy" id="3039681"/>
    <lineage>
        <taxon>Bacteria</taxon>
        <taxon>Pseudomonadati</taxon>
        <taxon>Atribacterota</taxon>
        <taxon>Atribacteria</taxon>
        <taxon>Atribacterales</taxon>
        <taxon>Thermatribacteraceae</taxon>
        <taxon>Thermatribacter</taxon>
    </lineage>
</organism>
<dbReference type="Proteomes" id="UP001461341">
    <property type="component" value="Chromosome"/>
</dbReference>
<dbReference type="InterPro" id="IPR017476">
    <property type="entry name" value="UDP-Glc/GDP-Man"/>
</dbReference>
<protein>
    <recommendedName>
        <fullName evidence="4 8">UDP-glucose 6-dehydrogenase</fullName>
        <ecNumber evidence="3 8">1.1.1.22</ecNumber>
    </recommendedName>
</protein>
<evidence type="ECO:0000256" key="5">
    <source>
        <dbReference type="ARBA" id="ARBA00023002"/>
    </source>
</evidence>
<dbReference type="PANTHER" id="PTHR43750:SF3">
    <property type="entry name" value="UDP-GLUCOSE 6-DEHYDROGENASE TUAD"/>
    <property type="match status" value="1"/>
</dbReference>
<proteinExistence type="inferred from homology"/>
<dbReference type="EMBL" id="CP121689">
    <property type="protein sequence ID" value="WZL75870.1"/>
    <property type="molecule type" value="Genomic_DNA"/>
</dbReference>
<dbReference type="SUPFAM" id="SSF51735">
    <property type="entry name" value="NAD(P)-binding Rossmann-fold domains"/>
    <property type="match status" value="1"/>
</dbReference>
<dbReference type="Gene3D" id="3.40.50.720">
    <property type="entry name" value="NAD(P)-binding Rossmann-like Domain"/>
    <property type="match status" value="2"/>
</dbReference>
<evidence type="ECO:0000256" key="1">
    <source>
        <dbReference type="ARBA" id="ARBA00004701"/>
    </source>
</evidence>
<evidence type="ECO:0000313" key="11">
    <source>
        <dbReference type="Proteomes" id="UP001461341"/>
    </source>
</evidence>
<dbReference type="InterPro" id="IPR028357">
    <property type="entry name" value="UDPglc_DH_bac"/>
</dbReference>
<dbReference type="InterPro" id="IPR014026">
    <property type="entry name" value="UDP-Glc/GDP-Man_DH_dimer"/>
</dbReference>
<evidence type="ECO:0000313" key="10">
    <source>
        <dbReference type="EMBL" id="WZL75870.1"/>
    </source>
</evidence>
<reference evidence="10 11" key="1">
    <citation type="submission" date="2023-03" db="EMBL/GenBank/DDBJ databases">
        <title>Novel Species.</title>
        <authorList>
            <person name="Ma S."/>
        </authorList>
    </citation>
    <scope>NUCLEOTIDE SEQUENCE [LARGE SCALE GENOMIC DNA]</scope>
    <source>
        <strain evidence="10 11">B11</strain>
    </source>
</reference>
<evidence type="ECO:0000256" key="4">
    <source>
        <dbReference type="ARBA" id="ARBA00015132"/>
    </source>
</evidence>
<dbReference type="Pfam" id="PF03721">
    <property type="entry name" value="UDPG_MGDP_dh_N"/>
    <property type="match status" value="1"/>
</dbReference>
<dbReference type="InterPro" id="IPR036291">
    <property type="entry name" value="NAD(P)-bd_dom_sf"/>
</dbReference>
<comment type="similarity">
    <text evidence="2 8">Belongs to the UDP-glucose/GDP-mannose dehydrogenase family.</text>
</comment>
<dbReference type="PANTHER" id="PTHR43750">
    <property type="entry name" value="UDP-GLUCOSE 6-DEHYDROGENASE TUAD"/>
    <property type="match status" value="1"/>
</dbReference>
<evidence type="ECO:0000256" key="8">
    <source>
        <dbReference type="PIRNR" id="PIRNR000124"/>
    </source>
</evidence>
<dbReference type="InterPro" id="IPR001732">
    <property type="entry name" value="UDP-Glc/GDP-Man_DH_N"/>
</dbReference>
<dbReference type="NCBIfam" id="TIGR03026">
    <property type="entry name" value="NDP-sugDHase"/>
    <property type="match status" value="1"/>
</dbReference>
<feature type="domain" description="UDP-glucose/GDP-mannose dehydrogenase C-terminal" evidence="9">
    <location>
        <begin position="317"/>
        <end position="419"/>
    </location>
</feature>